<reference evidence="5" key="1">
    <citation type="submission" date="2022-08" db="EMBL/GenBank/DDBJ databases">
        <authorList>
            <person name="Deng Y."/>
            <person name="Han X.-F."/>
            <person name="Zhang Y.-Q."/>
        </authorList>
    </citation>
    <scope>NUCLEOTIDE SEQUENCE</scope>
    <source>
        <strain evidence="5">CPCC 203386</strain>
    </source>
</reference>
<dbReference type="Gene3D" id="3.40.50.300">
    <property type="entry name" value="P-loop containing nucleotide triphosphate hydrolases"/>
    <property type="match status" value="1"/>
</dbReference>
<accession>A0ABT2H648</accession>
<dbReference type="PRINTS" id="PR00364">
    <property type="entry name" value="DISEASERSIST"/>
</dbReference>
<dbReference type="PANTHER" id="PTHR47691:SF3">
    <property type="entry name" value="HTH-TYPE TRANSCRIPTIONAL REGULATOR RV0890C-RELATED"/>
    <property type="match status" value="1"/>
</dbReference>
<feature type="domain" description="NB-ARC" evidence="2">
    <location>
        <begin position="217"/>
        <end position="343"/>
    </location>
</feature>
<dbReference type="RefSeq" id="WP_259540355.1">
    <property type="nucleotide sequence ID" value="NZ_JANLCJ010000006.1"/>
</dbReference>
<dbReference type="SUPFAM" id="SSF48452">
    <property type="entry name" value="TPR-like"/>
    <property type="match status" value="1"/>
</dbReference>
<feature type="domain" description="DUF4062" evidence="3">
    <location>
        <begin position="16"/>
        <end position="96"/>
    </location>
</feature>
<proteinExistence type="predicted"/>
<dbReference type="InterPro" id="IPR027417">
    <property type="entry name" value="P-loop_NTPase"/>
</dbReference>
<dbReference type="SUPFAM" id="SSF52540">
    <property type="entry name" value="P-loop containing nucleoside triphosphate hydrolases"/>
    <property type="match status" value="1"/>
</dbReference>
<dbReference type="InterPro" id="IPR025139">
    <property type="entry name" value="DUF4062"/>
</dbReference>
<feature type="region of interest" description="Disordered" evidence="1">
    <location>
        <begin position="866"/>
        <end position="889"/>
    </location>
</feature>
<dbReference type="InterPro" id="IPR002182">
    <property type="entry name" value="NB-ARC"/>
</dbReference>
<organism evidence="5 6">
    <name type="scientific">Herbiconiux daphne</name>
    <dbReference type="NCBI Taxonomy" id="2970914"/>
    <lineage>
        <taxon>Bacteria</taxon>
        <taxon>Bacillati</taxon>
        <taxon>Actinomycetota</taxon>
        <taxon>Actinomycetes</taxon>
        <taxon>Micrococcales</taxon>
        <taxon>Microbacteriaceae</taxon>
        <taxon>Herbiconiux</taxon>
    </lineage>
</organism>
<dbReference type="PANTHER" id="PTHR47691">
    <property type="entry name" value="REGULATOR-RELATED"/>
    <property type="match status" value="1"/>
</dbReference>
<keyword evidence="6" id="KW-1185">Reference proteome</keyword>
<evidence type="ECO:0000313" key="6">
    <source>
        <dbReference type="Proteomes" id="UP001165586"/>
    </source>
</evidence>
<dbReference type="InterPro" id="IPR058852">
    <property type="entry name" value="HTH_77"/>
</dbReference>
<feature type="domain" description="Winged helix-turn-helix" evidence="4">
    <location>
        <begin position="468"/>
        <end position="545"/>
    </location>
</feature>
<dbReference type="Pfam" id="PF00931">
    <property type="entry name" value="NB-ARC"/>
    <property type="match status" value="1"/>
</dbReference>
<sequence length="925" mass="98763">MDSFPTTIRTPDQRLRVFVSSTLKELAPERKAARAAIERLHLAPVMFELGARPHPPRELYRAYLDQSDVFVGIYWERYGWVAPEESISGLEDEYVLAPAALPKLMYIKDPADARESRLVDLLDRVRSDDTASFKYFSDAAELGELLEADLATLLAERFDQSRAFVRGGRASVEPAAAASGPLTAMTPDAAATPPGGAPAPLSPADLPVPLTALIGRQHEVDDVERMLRRPGTRLVTLTGPGGIGKSRLAIEVADRLAPDYPGGTAFVDLSSVHEPDLVLGAIAQTLGVRDTGDAPIGDKLLTALRGRRMLLVLDNFEQVVGAGPAIVHLLTSSPGLTVVVTSRVLLRISGEYAYEVGPLGLPRSADYSDLDAITRIASVALFVERVHAVRPDFEVGPDNVAAVVRICAALDGVPLALELAAARVRLLTPAAMLERLDRQLPLLVGGARDLPARQRTLRSTIEWSVDLLGADERRLLGCLGVFDGGFSLEAAEAVTGPSGADAASDTLAVLATLVDSSLVSQHDSGDRSRFSLLATVREFALEQLADDALLDDMRERHASYFIGVGVAAELDLEGPKQRRLMQELADDHDNLRSVARYLLDRGEWDRVASFAWTLYVYWWVDGHLGEVRGWMDEVLAAGDLSDRARAIALYFTRAITFWQDPDGTVVQGLTESADLFHREGEPAGEALALVSLALAVLAAAEPDAARADDALETSLGLFRESGDVWGEALVLVTLGRVALLQQKVHAALNRFDESLELTRRQGDELGETIALNHLGWAQLLLGEPAKANADFAENLAISTRLGHDDGVAYGLEGMVAVAAMLGDARRAGLLLGASQTLRRRAGLYNAPVFSFHQPLVDRMLAGAGAGESPAAPAAPAPPAESGAQPGDTAVVFESALAEGRALTPEAAVAVALGEGVPAREGQGGE</sequence>
<comment type="caution">
    <text evidence="5">The sequence shown here is derived from an EMBL/GenBank/DDBJ whole genome shotgun (WGS) entry which is preliminary data.</text>
</comment>
<evidence type="ECO:0000259" key="2">
    <source>
        <dbReference type="Pfam" id="PF00931"/>
    </source>
</evidence>
<dbReference type="Pfam" id="PF25872">
    <property type="entry name" value="HTH_77"/>
    <property type="match status" value="1"/>
</dbReference>
<evidence type="ECO:0000259" key="4">
    <source>
        <dbReference type="Pfam" id="PF25872"/>
    </source>
</evidence>
<dbReference type="Gene3D" id="1.25.40.10">
    <property type="entry name" value="Tetratricopeptide repeat domain"/>
    <property type="match status" value="1"/>
</dbReference>
<feature type="compositionally biased region" description="Low complexity" evidence="1">
    <location>
        <begin position="181"/>
        <end position="194"/>
    </location>
</feature>
<protein>
    <submittedName>
        <fullName evidence="5">DUF4062 domain-containing protein</fullName>
    </submittedName>
</protein>
<evidence type="ECO:0000259" key="3">
    <source>
        <dbReference type="Pfam" id="PF13271"/>
    </source>
</evidence>
<dbReference type="Pfam" id="PF13271">
    <property type="entry name" value="DUF4062"/>
    <property type="match status" value="1"/>
</dbReference>
<dbReference type="InterPro" id="IPR011990">
    <property type="entry name" value="TPR-like_helical_dom_sf"/>
</dbReference>
<dbReference type="Proteomes" id="UP001165586">
    <property type="component" value="Unassembled WGS sequence"/>
</dbReference>
<feature type="region of interest" description="Disordered" evidence="1">
    <location>
        <begin position="178"/>
        <end position="198"/>
    </location>
</feature>
<evidence type="ECO:0000256" key="1">
    <source>
        <dbReference type="SAM" id="MobiDB-lite"/>
    </source>
</evidence>
<name>A0ABT2H648_9MICO</name>
<evidence type="ECO:0000313" key="5">
    <source>
        <dbReference type="EMBL" id="MCS5735430.1"/>
    </source>
</evidence>
<gene>
    <name evidence="5" type="ORF">N1032_16910</name>
</gene>
<dbReference type="EMBL" id="JANLCJ010000006">
    <property type="protein sequence ID" value="MCS5735430.1"/>
    <property type="molecule type" value="Genomic_DNA"/>
</dbReference>